<dbReference type="InterPro" id="IPR013083">
    <property type="entry name" value="Znf_RING/FYVE/PHD"/>
</dbReference>
<keyword evidence="5" id="KW-1185">Reference proteome</keyword>
<dbReference type="InterPro" id="IPR045194">
    <property type="entry name" value="MGRN1/RNF157-like"/>
</dbReference>
<evidence type="ECO:0000256" key="2">
    <source>
        <dbReference type="SAM" id="Phobius"/>
    </source>
</evidence>
<evidence type="ECO:0000259" key="3">
    <source>
        <dbReference type="PROSITE" id="PS50089"/>
    </source>
</evidence>
<dbReference type="GO" id="GO:0061630">
    <property type="term" value="F:ubiquitin protein ligase activity"/>
    <property type="evidence" value="ECO:0007669"/>
    <property type="project" value="UniProtKB-EC"/>
</dbReference>
<dbReference type="PANTHER" id="PTHR22996">
    <property type="entry name" value="MAHOGUNIN"/>
    <property type="match status" value="1"/>
</dbReference>
<keyword evidence="2" id="KW-0472">Membrane</keyword>
<dbReference type="SUPFAM" id="SSF57850">
    <property type="entry name" value="RING/U-box"/>
    <property type="match status" value="1"/>
</dbReference>
<name>A0ABD3FW77_9STRA</name>
<sequence length="411" mass="45694">MPSLAPELWNLSVVILLCGLMGWMMRLVRLLLMYLEVRCAIQQNAVIHLEKLGPSLHVLRHTSMWHFHQLLRTQLQIASTTMKRVRVPFEIIASSVKLVESTDEQHHSRMNLHLEVKSDVKCDVQVFWQVKASALEGACKSAWSPSPIKQRIQRIDAILPTRAARTAIHAMRSLPRKLYDADLGKTPHRLLEDDIDRDNGDNGEAQRSLKRGPCLPRLFVGGDSFRCCSVGERRGDDNEFVVAIPTDLLTSVGTEAAIQSSVVATDCENGSPTEVSAAPSIGDARYTCVVAISSTDFQGNVKSPGSTRIARPKDDIEDEVLCQCVAIDFLPTPAKPGRTPIIVKKLHFTATNVFSSQEIYGRSGSECVICLERVPTAILLPCRHLCVCRECLEEIDQCPICRAKFTTYACY</sequence>
<keyword evidence="2" id="KW-1133">Transmembrane helix</keyword>
<dbReference type="Proteomes" id="UP001632037">
    <property type="component" value="Unassembled WGS sequence"/>
</dbReference>
<dbReference type="InterPro" id="IPR001841">
    <property type="entry name" value="Znf_RING"/>
</dbReference>
<dbReference type="EMBL" id="JBIMZQ010000006">
    <property type="protein sequence ID" value="KAL3671190.1"/>
    <property type="molecule type" value="Genomic_DNA"/>
</dbReference>
<feature type="transmembrane region" description="Helical" evidence="2">
    <location>
        <begin position="12"/>
        <end position="32"/>
    </location>
</feature>
<keyword evidence="2" id="KW-0812">Transmembrane</keyword>
<dbReference type="PANTHER" id="PTHR22996:SF0">
    <property type="entry name" value="RE60872P-RELATED"/>
    <property type="match status" value="1"/>
</dbReference>
<proteinExistence type="predicted"/>
<protein>
    <recommendedName>
        <fullName evidence="3">RING-type domain-containing protein</fullName>
    </recommendedName>
</protein>
<gene>
    <name evidence="4" type="ORF">V7S43_004370</name>
</gene>
<comment type="caution">
    <text evidence="4">The sequence shown here is derived from an EMBL/GenBank/DDBJ whole genome shotgun (WGS) entry which is preliminary data.</text>
</comment>
<dbReference type="Pfam" id="PF13920">
    <property type="entry name" value="zf-C3HC4_3"/>
    <property type="match status" value="1"/>
</dbReference>
<keyword evidence="1" id="KW-0479">Metal-binding</keyword>
<evidence type="ECO:0000256" key="1">
    <source>
        <dbReference type="PROSITE-ProRule" id="PRU00175"/>
    </source>
</evidence>
<evidence type="ECO:0000313" key="4">
    <source>
        <dbReference type="EMBL" id="KAL3671190.1"/>
    </source>
</evidence>
<keyword evidence="1" id="KW-0862">Zinc</keyword>
<feature type="domain" description="RING-type" evidence="3">
    <location>
        <begin position="367"/>
        <end position="402"/>
    </location>
</feature>
<dbReference type="Gene3D" id="3.30.40.10">
    <property type="entry name" value="Zinc/RING finger domain, C3HC4 (zinc finger)"/>
    <property type="match status" value="1"/>
</dbReference>
<keyword evidence="1" id="KW-0863">Zinc-finger</keyword>
<accession>A0ABD3FW77</accession>
<dbReference type="PROSITE" id="PS50089">
    <property type="entry name" value="ZF_RING_2"/>
    <property type="match status" value="1"/>
</dbReference>
<evidence type="ECO:0000313" key="5">
    <source>
        <dbReference type="Proteomes" id="UP001632037"/>
    </source>
</evidence>
<dbReference type="SMART" id="SM00184">
    <property type="entry name" value="RING"/>
    <property type="match status" value="1"/>
</dbReference>
<dbReference type="GO" id="GO:0008270">
    <property type="term" value="F:zinc ion binding"/>
    <property type="evidence" value="ECO:0007669"/>
    <property type="project" value="UniProtKB-KW"/>
</dbReference>
<reference evidence="4 5" key="1">
    <citation type="submission" date="2024-09" db="EMBL/GenBank/DDBJ databases">
        <title>Genome sequencing and assembly of Phytophthora oleae, isolate VK10A, causative agent of rot of olive drupes.</title>
        <authorList>
            <person name="Conti Taguali S."/>
            <person name="Riolo M."/>
            <person name="La Spada F."/>
            <person name="Cacciola S.O."/>
            <person name="Dionisio G."/>
        </authorList>
    </citation>
    <scope>NUCLEOTIDE SEQUENCE [LARGE SCALE GENOMIC DNA]</scope>
    <source>
        <strain evidence="4 5">VK10A</strain>
    </source>
</reference>
<organism evidence="4 5">
    <name type="scientific">Phytophthora oleae</name>
    <dbReference type="NCBI Taxonomy" id="2107226"/>
    <lineage>
        <taxon>Eukaryota</taxon>
        <taxon>Sar</taxon>
        <taxon>Stramenopiles</taxon>
        <taxon>Oomycota</taxon>
        <taxon>Peronosporomycetes</taxon>
        <taxon>Peronosporales</taxon>
        <taxon>Peronosporaceae</taxon>
        <taxon>Phytophthora</taxon>
    </lineage>
</organism>
<dbReference type="AlphaFoldDB" id="A0ABD3FW77"/>